<evidence type="ECO:0000313" key="1">
    <source>
        <dbReference type="EMBL" id="GFR76297.1"/>
    </source>
</evidence>
<gene>
    <name evidence="1" type="ORF">ElyMa_003941100</name>
</gene>
<dbReference type="Proteomes" id="UP000762676">
    <property type="component" value="Unassembled WGS sequence"/>
</dbReference>
<protein>
    <submittedName>
        <fullName evidence="1">Uncharacterized protein</fullName>
    </submittedName>
</protein>
<accession>A0AAV4FS26</accession>
<comment type="caution">
    <text evidence="1">The sequence shown here is derived from an EMBL/GenBank/DDBJ whole genome shotgun (WGS) entry which is preliminary data.</text>
</comment>
<proteinExistence type="predicted"/>
<dbReference type="AlphaFoldDB" id="A0AAV4FS26"/>
<reference evidence="1 2" key="1">
    <citation type="journal article" date="2021" name="Elife">
        <title>Chloroplast acquisition without the gene transfer in kleptoplastic sea slugs, Plakobranchus ocellatus.</title>
        <authorList>
            <person name="Maeda T."/>
            <person name="Takahashi S."/>
            <person name="Yoshida T."/>
            <person name="Shimamura S."/>
            <person name="Takaki Y."/>
            <person name="Nagai Y."/>
            <person name="Toyoda A."/>
            <person name="Suzuki Y."/>
            <person name="Arimoto A."/>
            <person name="Ishii H."/>
            <person name="Satoh N."/>
            <person name="Nishiyama T."/>
            <person name="Hasebe M."/>
            <person name="Maruyama T."/>
            <person name="Minagawa J."/>
            <person name="Obokata J."/>
            <person name="Shigenobu S."/>
        </authorList>
    </citation>
    <scope>NUCLEOTIDE SEQUENCE [LARGE SCALE GENOMIC DNA]</scope>
</reference>
<sequence>MSNPQKNATILPLYHPDCLLLDTIQLPSLPHLLRCPVMSSLTPFRRGKHIQLSLPLFFSVLATLPFPDGTVAPLSVLKLLTLPGTIKLSDGATLTFHNTYDFSRLTYPRGLQFSLGPAVRPRPLLPISVTPRKTGSKVINFTTL</sequence>
<evidence type="ECO:0000313" key="2">
    <source>
        <dbReference type="Proteomes" id="UP000762676"/>
    </source>
</evidence>
<dbReference type="EMBL" id="BMAT01008015">
    <property type="protein sequence ID" value="GFR76297.1"/>
    <property type="molecule type" value="Genomic_DNA"/>
</dbReference>
<organism evidence="1 2">
    <name type="scientific">Elysia marginata</name>
    <dbReference type="NCBI Taxonomy" id="1093978"/>
    <lineage>
        <taxon>Eukaryota</taxon>
        <taxon>Metazoa</taxon>
        <taxon>Spiralia</taxon>
        <taxon>Lophotrochozoa</taxon>
        <taxon>Mollusca</taxon>
        <taxon>Gastropoda</taxon>
        <taxon>Heterobranchia</taxon>
        <taxon>Euthyneura</taxon>
        <taxon>Panpulmonata</taxon>
        <taxon>Sacoglossa</taxon>
        <taxon>Placobranchoidea</taxon>
        <taxon>Plakobranchidae</taxon>
        <taxon>Elysia</taxon>
    </lineage>
</organism>
<name>A0AAV4FS26_9GAST</name>
<keyword evidence="2" id="KW-1185">Reference proteome</keyword>